<dbReference type="Pfam" id="PF01873">
    <property type="entry name" value="eIF-5_eIF-2B"/>
    <property type="match status" value="1"/>
</dbReference>
<keyword evidence="3 7" id="KW-0479">Metal-binding</keyword>
<dbReference type="GeneID" id="94337418"/>
<keyword evidence="11" id="KW-1185">Reference proteome</keyword>
<dbReference type="Gene3D" id="3.30.30.170">
    <property type="match status" value="1"/>
</dbReference>
<dbReference type="GO" id="GO:0003743">
    <property type="term" value="F:translation initiation factor activity"/>
    <property type="evidence" value="ECO:0007669"/>
    <property type="project" value="UniProtKB-KW"/>
</dbReference>
<dbReference type="FunFam" id="3.30.30.170:FF:000001">
    <property type="entry name" value="Eukaryotic translation initiation factor 2 subunit"/>
    <property type="match status" value="1"/>
</dbReference>
<comment type="caution">
    <text evidence="10">The sequence shown here is derived from an EMBL/GenBank/DDBJ whole genome shotgun (WGS) entry which is preliminary data.</text>
</comment>
<comment type="similarity">
    <text evidence="1">Belongs to the eIF-2-beta/eIF-5 family.</text>
</comment>
<dbReference type="EMBL" id="JALLKP010000004">
    <property type="protein sequence ID" value="KAK2195445.1"/>
    <property type="molecule type" value="Genomic_DNA"/>
</dbReference>
<dbReference type="PANTHER" id="PTHR12681:SF0">
    <property type="entry name" value="ZINC FINGER CCCH DOMAIN-CONTAINING PROTEIN 15"/>
    <property type="match status" value="1"/>
</dbReference>
<dbReference type="Gene3D" id="6.20.400.10">
    <property type="match status" value="1"/>
</dbReference>
<dbReference type="GO" id="GO:0002181">
    <property type="term" value="P:cytoplasmic translation"/>
    <property type="evidence" value="ECO:0007669"/>
    <property type="project" value="TreeGrafter"/>
</dbReference>
<dbReference type="Pfam" id="PF16543">
    <property type="entry name" value="DFRP_C"/>
    <property type="match status" value="1"/>
</dbReference>
<dbReference type="GO" id="GO:0003729">
    <property type="term" value="F:mRNA binding"/>
    <property type="evidence" value="ECO:0007669"/>
    <property type="project" value="TreeGrafter"/>
</dbReference>
<feature type="zinc finger region" description="C3H1-type" evidence="7">
    <location>
        <begin position="72"/>
        <end position="110"/>
    </location>
</feature>
<evidence type="ECO:0000256" key="5">
    <source>
        <dbReference type="ARBA" id="ARBA00022833"/>
    </source>
</evidence>
<protein>
    <submittedName>
        <fullName evidence="10">Bifunctional Translation initiation factor IF2-IF5 domain/Zinc finger</fullName>
    </submittedName>
</protein>
<gene>
    <name evidence="10" type="ORF">BdWA1_003121</name>
</gene>
<evidence type="ECO:0000313" key="11">
    <source>
        <dbReference type="Proteomes" id="UP001214638"/>
    </source>
</evidence>
<evidence type="ECO:0000259" key="9">
    <source>
        <dbReference type="PROSITE" id="PS50103"/>
    </source>
</evidence>
<feature type="compositionally biased region" description="Basic and acidic residues" evidence="8">
    <location>
        <begin position="248"/>
        <end position="261"/>
    </location>
</feature>
<evidence type="ECO:0000313" key="10">
    <source>
        <dbReference type="EMBL" id="KAK2195445.1"/>
    </source>
</evidence>
<evidence type="ECO:0000256" key="8">
    <source>
        <dbReference type="SAM" id="MobiDB-lite"/>
    </source>
</evidence>
<evidence type="ECO:0000256" key="2">
    <source>
        <dbReference type="ARBA" id="ARBA00022540"/>
    </source>
</evidence>
<feature type="compositionally biased region" description="Polar residues" evidence="8">
    <location>
        <begin position="263"/>
        <end position="274"/>
    </location>
</feature>
<evidence type="ECO:0000256" key="1">
    <source>
        <dbReference type="ARBA" id="ARBA00010397"/>
    </source>
</evidence>
<dbReference type="SMART" id="SM00653">
    <property type="entry name" value="eIF2B_5"/>
    <property type="match status" value="1"/>
</dbReference>
<organism evidence="10 11">
    <name type="scientific">Babesia duncani</name>
    <dbReference type="NCBI Taxonomy" id="323732"/>
    <lineage>
        <taxon>Eukaryota</taxon>
        <taxon>Sar</taxon>
        <taxon>Alveolata</taxon>
        <taxon>Apicomplexa</taxon>
        <taxon>Aconoidasida</taxon>
        <taxon>Piroplasmida</taxon>
        <taxon>Babesiidae</taxon>
        <taxon>Babesia</taxon>
    </lineage>
</organism>
<evidence type="ECO:0000256" key="3">
    <source>
        <dbReference type="ARBA" id="ARBA00022723"/>
    </source>
</evidence>
<dbReference type="SUPFAM" id="SSF100966">
    <property type="entry name" value="Translation initiation factor 2 beta, aIF2beta, N-terminal domain"/>
    <property type="match status" value="1"/>
</dbReference>
<evidence type="ECO:0000256" key="7">
    <source>
        <dbReference type="PROSITE-ProRule" id="PRU00723"/>
    </source>
</evidence>
<keyword evidence="6" id="KW-0648">Protein biosynthesis</keyword>
<dbReference type="PROSITE" id="PS50103">
    <property type="entry name" value="ZF_C3H1"/>
    <property type="match status" value="1"/>
</dbReference>
<keyword evidence="4 7" id="KW-0863">Zinc-finger</keyword>
<dbReference type="InterPro" id="IPR002735">
    <property type="entry name" value="Transl_init_fac_IF2/IF5_dom"/>
</dbReference>
<dbReference type="InterPro" id="IPR000571">
    <property type="entry name" value="Znf_CCCH"/>
</dbReference>
<dbReference type="GO" id="GO:0008270">
    <property type="term" value="F:zinc ion binding"/>
    <property type="evidence" value="ECO:0007669"/>
    <property type="project" value="UniProtKB-KW"/>
</dbReference>
<name>A0AAD9UN46_9APIC</name>
<proteinExistence type="inferred from homology"/>
<dbReference type="PANTHER" id="PTHR12681">
    <property type="entry name" value="ZINC FINGER-CONTAINING PROTEIN P48ZNF"/>
    <property type="match status" value="1"/>
</dbReference>
<keyword evidence="5 7" id="KW-0862">Zinc</keyword>
<dbReference type="Proteomes" id="UP001214638">
    <property type="component" value="Unassembled WGS sequence"/>
</dbReference>
<feature type="domain" description="C3H1-type" evidence="9">
    <location>
        <begin position="72"/>
        <end position="110"/>
    </location>
</feature>
<feature type="region of interest" description="Disordered" evidence="8">
    <location>
        <begin position="224"/>
        <end position="283"/>
    </location>
</feature>
<dbReference type="AlphaFoldDB" id="A0AAD9UN46"/>
<feature type="compositionally biased region" description="Polar residues" evidence="8">
    <location>
        <begin position="236"/>
        <end position="246"/>
    </location>
</feature>
<dbReference type="InterPro" id="IPR032378">
    <property type="entry name" value="ZC3H15/TMA46_C"/>
</dbReference>
<sequence length="472" mass="53874">MSFLRVGTEKVKEASMEAQKEAYDPKKDREEQKIDLYTDQRVQRVREDDNMSNLDAEDLERIIHEKYGTNVFTTEIVCKHFITAVENKTYGWFWICPNGGDRCKYRHCLPPDYVFKSDIPKEVVENEETLEERIERLRSELPPGGEMVTAESLQKWRQEREQGRIETLKETMAKDKSTQLTGKDLFMFNPSLFLDDDAAAADLDDYEHDDVDIDEIIRQNEEAIKTGNVMPDDYNESTYDTSTDNLASEEKKDLSDVKPSKPQEATSDTQQSPKSSKETLAAAPKFDFGQKKKKKRPVDTTETEIIDGTGALFVRGHVYPYEELLARIQTMINQNNPDLTGSKRYTLKPPQVVRVGSKKVAWINFKDLCRIMGRSIDHVHQFVLAELGTEGSIAGDGQLVLKGKYGPKNIESLLRKYISRLIYCVCIAAEYVTCSMCKSPNTTMERDARARLFTQHCEACGANRLVNVALKL</sequence>
<dbReference type="GO" id="GO:0005829">
    <property type="term" value="C:cytosol"/>
    <property type="evidence" value="ECO:0007669"/>
    <property type="project" value="TreeGrafter"/>
</dbReference>
<evidence type="ECO:0000256" key="4">
    <source>
        <dbReference type="ARBA" id="ARBA00022771"/>
    </source>
</evidence>
<keyword evidence="2 10" id="KW-0396">Initiation factor</keyword>
<evidence type="ECO:0000256" key="6">
    <source>
        <dbReference type="ARBA" id="ARBA00022917"/>
    </source>
</evidence>
<accession>A0AAD9UN46</accession>
<dbReference type="KEGG" id="bdw:94337418"/>
<dbReference type="RefSeq" id="XP_067802288.1">
    <property type="nucleotide sequence ID" value="XM_067948137.1"/>
</dbReference>
<dbReference type="InterPro" id="IPR016189">
    <property type="entry name" value="Transl_init_fac_IF2/IF5_N"/>
</dbReference>
<dbReference type="SUPFAM" id="SSF75689">
    <property type="entry name" value="Zinc-binding domain of translation initiation factor 2 beta"/>
    <property type="match status" value="1"/>
</dbReference>
<reference evidence="10" key="1">
    <citation type="journal article" date="2023" name="Nat. Microbiol.">
        <title>Babesia duncani multi-omics identifies virulence factors and drug targets.</title>
        <authorList>
            <person name="Singh P."/>
            <person name="Lonardi S."/>
            <person name="Liang Q."/>
            <person name="Vydyam P."/>
            <person name="Khabirova E."/>
            <person name="Fang T."/>
            <person name="Gihaz S."/>
            <person name="Thekkiniath J."/>
            <person name="Munshi M."/>
            <person name="Abel S."/>
            <person name="Ciampossin L."/>
            <person name="Batugedara G."/>
            <person name="Gupta M."/>
            <person name="Lu X.M."/>
            <person name="Lenz T."/>
            <person name="Chakravarty S."/>
            <person name="Cornillot E."/>
            <person name="Hu Y."/>
            <person name="Ma W."/>
            <person name="Gonzalez L.M."/>
            <person name="Sanchez S."/>
            <person name="Estrada K."/>
            <person name="Sanchez-Flores A."/>
            <person name="Montero E."/>
            <person name="Harb O.S."/>
            <person name="Le Roch K.G."/>
            <person name="Mamoun C.B."/>
        </authorList>
    </citation>
    <scope>NUCLEOTIDE SEQUENCE</scope>
    <source>
        <strain evidence="10">WA1</strain>
    </source>
</reference>
<dbReference type="InterPro" id="IPR016190">
    <property type="entry name" value="Transl_init_fac_IF2/IF5_Zn-bd"/>
</dbReference>